<keyword evidence="1" id="KW-0472">Membrane</keyword>
<evidence type="ECO:0000313" key="3">
    <source>
        <dbReference type="Proteomes" id="UP001189624"/>
    </source>
</evidence>
<gene>
    <name evidence="2" type="ORF">AYBTSS11_LOCUS24638</name>
</gene>
<keyword evidence="3" id="KW-1185">Reference proteome</keyword>
<keyword evidence="1" id="KW-1133">Transmembrane helix</keyword>
<accession>A0AA86TM46</accession>
<proteinExistence type="predicted"/>
<protein>
    <submittedName>
        <fullName evidence="2">Uncharacterized protein</fullName>
    </submittedName>
</protein>
<feature type="transmembrane region" description="Helical" evidence="1">
    <location>
        <begin position="6"/>
        <end position="24"/>
    </location>
</feature>
<dbReference type="AlphaFoldDB" id="A0AA86TM46"/>
<reference evidence="2" key="1">
    <citation type="submission" date="2023-10" db="EMBL/GenBank/DDBJ databases">
        <authorList>
            <person name="Domelevo Entfellner J.-B."/>
        </authorList>
    </citation>
    <scope>NUCLEOTIDE SEQUENCE</scope>
</reference>
<keyword evidence="1" id="KW-0812">Transmembrane</keyword>
<dbReference type="Proteomes" id="UP001189624">
    <property type="component" value="Chromosome 8"/>
</dbReference>
<sequence>VSLKGGTVFMFAPNAVLIGMMMILDFELLLELDDHLFSWGIDCACTKLLFKMV</sequence>
<organism evidence="2 3">
    <name type="scientific">Sphenostylis stenocarpa</name>
    <dbReference type="NCBI Taxonomy" id="92480"/>
    <lineage>
        <taxon>Eukaryota</taxon>
        <taxon>Viridiplantae</taxon>
        <taxon>Streptophyta</taxon>
        <taxon>Embryophyta</taxon>
        <taxon>Tracheophyta</taxon>
        <taxon>Spermatophyta</taxon>
        <taxon>Magnoliopsida</taxon>
        <taxon>eudicotyledons</taxon>
        <taxon>Gunneridae</taxon>
        <taxon>Pentapetalae</taxon>
        <taxon>rosids</taxon>
        <taxon>fabids</taxon>
        <taxon>Fabales</taxon>
        <taxon>Fabaceae</taxon>
        <taxon>Papilionoideae</taxon>
        <taxon>50 kb inversion clade</taxon>
        <taxon>NPAAA clade</taxon>
        <taxon>indigoferoid/millettioid clade</taxon>
        <taxon>Phaseoleae</taxon>
        <taxon>Sphenostylis</taxon>
    </lineage>
</organism>
<name>A0AA86TM46_9FABA</name>
<feature type="non-terminal residue" evidence="2">
    <location>
        <position position="1"/>
    </location>
</feature>
<dbReference type="Gramene" id="rna-AYBTSS11_LOCUS24638">
    <property type="protein sequence ID" value="CAJ1972587.1"/>
    <property type="gene ID" value="gene-AYBTSS11_LOCUS24638"/>
</dbReference>
<evidence type="ECO:0000256" key="1">
    <source>
        <dbReference type="SAM" id="Phobius"/>
    </source>
</evidence>
<dbReference type="EMBL" id="OY731405">
    <property type="protein sequence ID" value="CAJ1972587.1"/>
    <property type="molecule type" value="Genomic_DNA"/>
</dbReference>
<evidence type="ECO:0000313" key="2">
    <source>
        <dbReference type="EMBL" id="CAJ1972587.1"/>
    </source>
</evidence>